<protein>
    <submittedName>
        <fullName evidence="1">Uncharacterized protein</fullName>
    </submittedName>
</protein>
<proteinExistence type="predicted"/>
<dbReference type="EMBL" id="CP031225">
    <property type="protein sequence ID" value="AXH56266.1"/>
    <property type="molecule type" value="Genomic_DNA"/>
</dbReference>
<reference evidence="1 2" key="1">
    <citation type="journal article" date="2011" name="PLoS Pathog.">
        <title>Dynamic evolution of pathogenicity revealed by sequencing and comparative genomics of 19 Pseudomonas syringae isolates.</title>
        <authorList>
            <person name="Baltrus D.A."/>
            <person name="Nishimura M.T."/>
            <person name="Romanchuk A."/>
            <person name="Chang J.H."/>
            <person name="Mukhtar M.S."/>
            <person name="Cherkis K."/>
            <person name="Roach J."/>
            <person name="Grant S.R."/>
            <person name="Jones C.D."/>
            <person name="Dangl J.L."/>
        </authorList>
    </citation>
    <scope>NUCLEOTIDE SEQUENCE [LARGE SCALE GENOMIC DNA]</scope>
    <source>
        <strain evidence="1 2">M301315</strain>
    </source>
</reference>
<evidence type="ECO:0000313" key="2">
    <source>
        <dbReference type="Proteomes" id="UP000006426"/>
    </source>
</evidence>
<evidence type="ECO:0000313" key="1">
    <source>
        <dbReference type="EMBL" id="AXH56266.1"/>
    </source>
</evidence>
<name>A0AAD0LZD0_PSEAV</name>
<gene>
    <name evidence="1" type="ORF">PLA107_013815</name>
</gene>
<dbReference type="AlphaFoldDB" id="A0AAD0LZD0"/>
<organism evidence="1 2">
    <name type="scientific">Pseudomonas amygdali pv. lachrymans str. M301315</name>
    <dbReference type="NCBI Taxonomy" id="629260"/>
    <lineage>
        <taxon>Bacteria</taxon>
        <taxon>Pseudomonadati</taxon>
        <taxon>Pseudomonadota</taxon>
        <taxon>Gammaproteobacteria</taxon>
        <taxon>Pseudomonadales</taxon>
        <taxon>Pseudomonadaceae</taxon>
        <taxon>Pseudomonas</taxon>
        <taxon>Pseudomonas amygdali</taxon>
    </lineage>
</organism>
<sequence>MNARTVRATKRSAIARPCQSCVGSACGFWSSYDLSPPPHNATANPTPWFAVKSECDICGKCRSHGNHKACSKARQARYAQRAKESKS</sequence>
<dbReference type="Proteomes" id="UP000006426">
    <property type="component" value="Chromosome"/>
</dbReference>
<accession>A0AAD0LZD0</accession>